<feature type="transmembrane region" description="Helical" evidence="1">
    <location>
        <begin position="72"/>
        <end position="91"/>
    </location>
</feature>
<evidence type="ECO:0000313" key="3">
    <source>
        <dbReference type="Proteomes" id="UP000523196"/>
    </source>
</evidence>
<dbReference type="PANTHER" id="PTHR28008:SF1">
    <property type="entry name" value="DOMAIN PROTEIN, PUTATIVE (AFU_ORTHOLOGUE AFUA_3G10980)-RELATED"/>
    <property type="match status" value="1"/>
</dbReference>
<evidence type="ECO:0000313" key="2">
    <source>
        <dbReference type="EMBL" id="MBB1061331.1"/>
    </source>
</evidence>
<keyword evidence="1" id="KW-1133">Transmembrane helix</keyword>
<dbReference type="Proteomes" id="UP000523196">
    <property type="component" value="Unassembled WGS sequence"/>
</dbReference>
<gene>
    <name evidence="2" type="ORF">H4F98_12200</name>
</gene>
<name>A0A7W3TN08_9GAMM</name>
<comment type="caution">
    <text evidence="2">The sequence shown here is derived from an EMBL/GenBank/DDBJ whole genome shotgun (WGS) entry which is preliminary data.</text>
</comment>
<organism evidence="2 3">
    <name type="scientific">Marilutibacter spongiae</name>
    <dbReference type="NCBI Taxonomy" id="2025720"/>
    <lineage>
        <taxon>Bacteria</taxon>
        <taxon>Pseudomonadati</taxon>
        <taxon>Pseudomonadota</taxon>
        <taxon>Gammaproteobacteria</taxon>
        <taxon>Lysobacterales</taxon>
        <taxon>Lysobacteraceae</taxon>
        <taxon>Marilutibacter</taxon>
    </lineage>
</organism>
<keyword evidence="3" id="KW-1185">Reference proteome</keyword>
<proteinExistence type="predicted"/>
<dbReference type="AlphaFoldDB" id="A0A7W3TN08"/>
<keyword evidence="1" id="KW-0472">Membrane</keyword>
<feature type="transmembrane region" description="Helical" evidence="1">
    <location>
        <begin position="49"/>
        <end position="65"/>
    </location>
</feature>
<accession>A0A7W3TN08</accession>
<dbReference type="PANTHER" id="PTHR28008">
    <property type="entry name" value="DOMAIN PROTEIN, PUTATIVE (AFU_ORTHOLOGUE AFUA_3G10980)-RELATED"/>
    <property type="match status" value="1"/>
</dbReference>
<evidence type="ECO:0000256" key="1">
    <source>
        <dbReference type="SAM" id="Phobius"/>
    </source>
</evidence>
<sequence length="143" mass="15121">MRPVLRPLRWPRTWFCAWLFFVAGVAVASLLPARDLPPLPFEGVDKLEHLLAYAAMATGAVMLFASRRTHAAVALALVAMGIALEFAQGALTDSRMADGADALANALGVAVGWGLGRTPVARGLRVLERWLPGGTGTQGRSAS</sequence>
<dbReference type="EMBL" id="JACHTF010000013">
    <property type="protein sequence ID" value="MBB1061331.1"/>
    <property type="molecule type" value="Genomic_DNA"/>
</dbReference>
<reference evidence="2 3" key="1">
    <citation type="submission" date="2020-08" db="EMBL/GenBank/DDBJ databases">
        <authorList>
            <person name="Xu S."/>
            <person name="Li A."/>
        </authorList>
    </citation>
    <scope>NUCLEOTIDE SEQUENCE [LARGE SCALE GENOMIC DNA]</scope>
    <source>
        <strain evidence="2 3">119BY6-57</strain>
    </source>
</reference>
<dbReference type="RefSeq" id="WP_182688054.1">
    <property type="nucleotide sequence ID" value="NZ_JACHTF010000013.1"/>
</dbReference>
<keyword evidence="1" id="KW-0812">Transmembrane</keyword>
<protein>
    <submittedName>
        <fullName evidence="2">VanZ family protein</fullName>
    </submittedName>
</protein>